<evidence type="ECO:0000256" key="3">
    <source>
        <dbReference type="ARBA" id="ARBA00022448"/>
    </source>
</evidence>
<gene>
    <name evidence="9" type="ORF">ABT317_08005</name>
</gene>
<evidence type="ECO:0000256" key="7">
    <source>
        <dbReference type="ARBA" id="ARBA00023136"/>
    </source>
</evidence>
<dbReference type="InterPro" id="IPR003439">
    <property type="entry name" value="ABC_transporter-like_ATP-bd"/>
</dbReference>
<evidence type="ECO:0000313" key="9">
    <source>
        <dbReference type="EMBL" id="MER6976966.1"/>
    </source>
</evidence>
<dbReference type="PROSITE" id="PS50893">
    <property type="entry name" value="ABC_TRANSPORTER_2"/>
    <property type="match status" value="1"/>
</dbReference>
<evidence type="ECO:0000313" key="10">
    <source>
        <dbReference type="Proteomes" id="UP001458415"/>
    </source>
</evidence>
<dbReference type="PANTHER" id="PTHR43297">
    <property type="entry name" value="OLIGOPEPTIDE TRANSPORT ATP-BINDING PROTEIN APPD"/>
    <property type="match status" value="1"/>
</dbReference>
<dbReference type="SUPFAM" id="SSF52540">
    <property type="entry name" value="P-loop containing nucleoside triphosphate hydrolases"/>
    <property type="match status" value="1"/>
</dbReference>
<dbReference type="GO" id="GO:0005524">
    <property type="term" value="F:ATP binding"/>
    <property type="evidence" value="ECO:0007669"/>
    <property type="project" value="UniProtKB-KW"/>
</dbReference>
<dbReference type="NCBIfam" id="TIGR01727">
    <property type="entry name" value="oligo_HPY"/>
    <property type="match status" value="1"/>
</dbReference>
<keyword evidence="10" id="KW-1185">Reference proteome</keyword>
<accession>A0ABV1VZJ3</accession>
<reference evidence="9 10" key="1">
    <citation type="submission" date="2024-06" db="EMBL/GenBank/DDBJ databases">
        <title>The Natural Products Discovery Center: Release of the First 8490 Sequenced Strains for Exploring Actinobacteria Biosynthetic Diversity.</title>
        <authorList>
            <person name="Kalkreuter E."/>
            <person name="Kautsar S.A."/>
            <person name="Yang D."/>
            <person name="Bader C.D."/>
            <person name="Teijaro C.N."/>
            <person name="Fluegel L."/>
            <person name="Davis C.M."/>
            <person name="Simpson J.R."/>
            <person name="Lauterbach L."/>
            <person name="Steele A.D."/>
            <person name="Gui C."/>
            <person name="Meng S."/>
            <person name="Li G."/>
            <person name="Viehrig K."/>
            <person name="Ye F."/>
            <person name="Su P."/>
            <person name="Kiefer A.F."/>
            <person name="Nichols A."/>
            <person name="Cepeda A.J."/>
            <person name="Yan W."/>
            <person name="Fan B."/>
            <person name="Jiang Y."/>
            <person name="Adhikari A."/>
            <person name="Zheng C.-J."/>
            <person name="Schuster L."/>
            <person name="Cowan T.M."/>
            <person name="Smanski M.J."/>
            <person name="Chevrette M.G."/>
            <person name="De Carvalho L.P.S."/>
            <person name="Shen B."/>
        </authorList>
    </citation>
    <scope>NUCLEOTIDE SEQUENCE [LARGE SCALE GENOMIC DNA]</scope>
    <source>
        <strain evidence="9 10">NPDC000634</strain>
    </source>
</reference>
<keyword evidence="3" id="KW-0813">Transport</keyword>
<dbReference type="InterPro" id="IPR027417">
    <property type="entry name" value="P-loop_NTPase"/>
</dbReference>
<dbReference type="PANTHER" id="PTHR43297:SF2">
    <property type="entry name" value="DIPEPTIDE TRANSPORT ATP-BINDING PROTEIN DPPD"/>
    <property type="match status" value="1"/>
</dbReference>
<dbReference type="Proteomes" id="UP001458415">
    <property type="component" value="Unassembled WGS sequence"/>
</dbReference>
<sequence>MSSDSQEPLLQVRNLRAVYDSARGPVHALNGVSFTVSPGEVLALVGESGSGKSATALSIMALIQRTSGRVTGGEVRLGGRDLLTLDERGRRAVRGSEIALVFQNPMTTLNPTRTIGAQLREVLRRHLPLDRKAADARALELLEMVEIPDARDRLKSYPHQLSGGLRQRVMIALALSCDPKLVIADEATTALDVTTQAQILRLMRRLTTESGTAMVVITHNMGVVAGLADRVAVMYAGRIVEIGEVRDIFRAPRHPYTAGLLAAIPRMDTERSKDLVTIEGRPPSLLDPKPGCPFVERCWLAMDKCAVQAPEPINPQTHSAACWADPELVRQGPRPLSPELTTTGAKELS</sequence>
<dbReference type="InterPro" id="IPR013563">
    <property type="entry name" value="Oligopep_ABC_C"/>
</dbReference>
<proteinExistence type="inferred from homology"/>
<dbReference type="InterPro" id="IPR003593">
    <property type="entry name" value="AAA+_ATPase"/>
</dbReference>
<comment type="caution">
    <text evidence="9">The sequence shown here is derived from an EMBL/GenBank/DDBJ whole genome shotgun (WGS) entry which is preliminary data.</text>
</comment>
<dbReference type="CDD" id="cd03257">
    <property type="entry name" value="ABC_NikE_OppD_transporters"/>
    <property type="match status" value="1"/>
</dbReference>
<evidence type="ECO:0000256" key="4">
    <source>
        <dbReference type="ARBA" id="ARBA00022475"/>
    </source>
</evidence>
<dbReference type="InterPro" id="IPR050388">
    <property type="entry name" value="ABC_Ni/Peptide_Import"/>
</dbReference>
<dbReference type="Pfam" id="PF00005">
    <property type="entry name" value="ABC_tran"/>
    <property type="match status" value="1"/>
</dbReference>
<protein>
    <submittedName>
        <fullName evidence="9">ABC transporter ATP-binding protein</fullName>
    </submittedName>
</protein>
<keyword evidence="4" id="KW-1003">Cell membrane</keyword>
<comment type="subcellular location">
    <subcellularLocation>
        <location evidence="1">Cell membrane</location>
        <topology evidence="1">Peripheral membrane protein</topology>
    </subcellularLocation>
</comment>
<feature type="domain" description="ABC transporter" evidence="8">
    <location>
        <begin position="10"/>
        <end position="261"/>
    </location>
</feature>
<keyword evidence="5" id="KW-0547">Nucleotide-binding</keyword>
<comment type="similarity">
    <text evidence="2">Belongs to the ABC transporter superfamily.</text>
</comment>
<evidence type="ECO:0000256" key="1">
    <source>
        <dbReference type="ARBA" id="ARBA00004202"/>
    </source>
</evidence>
<evidence type="ECO:0000256" key="6">
    <source>
        <dbReference type="ARBA" id="ARBA00022840"/>
    </source>
</evidence>
<evidence type="ECO:0000256" key="2">
    <source>
        <dbReference type="ARBA" id="ARBA00005417"/>
    </source>
</evidence>
<dbReference type="RefSeq" id="WP_086728649.1">
    <property type="nucleotide sequence ID" value="NZ_MUBM01000250.1"/>
</dbReference>
<evidence type="ECO:0000259" key="8">
    <source>
        <dbReference type="PROSITE" id="PS50893"/>
    </source>
</evidence>
<keyword evidence="6 9" id="KW-0067">ATP-binding</keyword>
<dbReference type="Gene3D" id="3.40.50.300">
    <property type="entry name" value="P-loop containing nucleotide triphosphate hydrolases"/>
    <property type="match status" value="1"/>
</dbReference>
<dbReference type="EMBL" id="JBEPCU010000082">
    <property type="protein sequence ID" value="MER6976966.1"/>
    <property type="molecule type" value="Genomic_DNA"/>
</dbReference>
<dbReference type="SMART" id="SM00382">
    <property type="entry name" value="AAA"/>
    <property type="match status" value="1"/>
</dbReference>
<name>A0ABV1VZJ3_9ACTN</name>
<organism evidence="9 10">
    <name type="scientific">Streptomyces carpinensis</name>
    <dbReference type="NCBI Taxonomy" id="66369"/>
    <lineage>
        <taxon>Bacteria</taxon>
        <taxon>Bacillati</taxon>
        <taxon>Actinomycetota</taxon>
        <taxon>Actinomycetes</taxon>
        <taxon>Kitasatosporales</taxon>
        <taxon>Streptomycetaceae</taxon>
        <taxon>Streptomyces</taxon>
    </lineage>
</organism>
<dbReference type="Pfam" id="PF08352">
    <property type="entry name" value="oligo_HPY"/>
    <property type="match status" value="1"/>
</dbReference>
<evidence type="ECO:0000256" key="5">
    <source>
        <dbReference type="ARBA" id="ARBA00022741"/>
    </source>
</evidence>
<keyword evidence="7" id="KW-0472">Membrane</keyword>